<gene>
    <name evidence="2" type="ORF">CVIRNUC_000925</name>
</gene>
<accession>A0AAV1HS76</accession>
<dbReference type="SUPFAM" id="SSF56112">
    <property type="entry name" value="Protein kinase-like (PK-like)"/>
    <property type="match status" value="1"/>
</dbReference>
<keyword evidence="3" id="KW-1185">Reference proteome</keyword>
<evidence type="ECO:0000313" key="3">
    <source>
        <dbReference type="Proteomes" id="UP001314263"/>
    </source>
</evidence>
<evidence type="ECO:0008006" key="4">
    <source>
        <dbReference type="Google" id="ProtNLM"/>
    </source>
</evidence>
<dbReference type="AlphaFoldDB" id="A0AAV1HS76"/>
<evidence type="ECO:0000256" key="1">
    <source>
        <dbReference type="SAM" id="MobiDB-lite"/>
    </source>
</evidence>
<feature type="compositionally biased region" description="Basic and acidic residues" evidence="1">
    <location>
        <begin position="299"/>
        <end position="309"/>
    </location>
</feature>
<feature type="region of interest" description="Disordered" evidence="1">
    <location>
        <begin position="249"/>
        <end position="313"/>
    </location>
</feature>
<dbReference type="InterPro" id="IPR011009">
    <property type="entry name" value="Kinase-like_dom_sf"/>
</dbReference>
<proteinExistence type="predicted"/>
<reference evidence="2 3" key="1">
    <citation type="submission" date="2023-10" db="EMBL/GenBank/DDBJ databases">
        <authorList>
            <person name="Maclean D."/>
            <person name="Macfadyen A."/>
        </authorList>
    </citation>
    <scope>NUCLEOTIDE SEQUENCE [LARGE SCALE GENOMIC DNA]</scope>
</reference>
<dbReference type="EMBL" id="CAUYUE010000001">
    <property type="protein sequence ID" value="CAK0737513.1"/>
    <property type="molecule type" value="Genomic_DNA"/>
</dbReference>
<protein>
    <recommendedName>
        <fullName evidence="4">Protein kinase domain-containing protein</fullName>
    </recommendedName>
</protein>
<feature type="compositionally biased region" description="Low complexity" evidence="1">
    <location>
        <begin position="353"/>
        <end position="368"/>
    </location>
</feature>
<feature type="region of interest" description="Disordered" evidence="1">
    <location>
        <begin position="345"/>
        <end position="375"/>
    </location>
</feature>
<name>A0AAV1HS76_9CHLO</name>
<evidence type="ECO:0000313" key="2">
    <source>
        <dbReference type="EMBL" id="CAK0737513.1"/>
    </source>
</evidence>
<feature type="compositionally biased region" description="Polar residues" evidence="1">
    <location>
        <begin position="253"/>
        <end position="281"/>
    </location>
</feature>
<feature type="region of interest" description="Disordered" evidence="1">
    <location>
        <begin position="139"/>
        <end position="171"/>
    </location>
</feature>
<dbReference type="Gene3D" id="1.10.510.10">
    <property type="entry name" value="Transferase(Phosphotransferase) domain 1"/>
    <property type="match status" value="1"/>
</dbReference>
<organism evidence="2 3">
    <name type="scientific">Coccomyxa viridis</name>
    <dbReference type="NCBI Taxonomy" id="1274662"/>
    <lineage>
        <taxon>Eukaryota</taxon>
        <taxon>Viridiplantae</taxon>
        <taxon>Chlorophyta</taxon>
        <taxon>core chlorophytes</taxon>
        <taxon>Trebouxiophyceae</taxon>
        <taxon>Trebouxiophyceae incertae sedis</taxon>
        <taxon>Coccomyxaceae</taxon>
        <taxon>Coccomyxa</taxon>
    </lineage>
</organism>
<dbReference type="Proteomes" id="UP001314263">
    <property type="component" value="Unassembled WGS sequence"/>
</dbReference>
<comment type="caution">
    <text evidence="2">The sequence shown here is derived from an EMBL/GenBank/DDBJ whole genome shotgun (WGS) entry which is preliminary data.</text>
</comment>
<sequence length="550" mass="60191">MDPAPGPQKPKIRPNIAFARVNTASFRGERGDATLRIPQDLVIKPGAQLAEGCFVGKELGRGIQGVIYELLNERSEPMSLVLKALPHGRVSAVTGVLPSMEREWAVGHRLALYCTSTSGEIHPGFMKVGAALIVESPRTESTSKRVRRQLHMPQAKKDIDRPGSQRRRNGKFRGMVLERLGGRTLDVELAARRSGLQDVHFIWEVLFQVLTALAAAQSLGFRHWDLRLKNIMEHTGPDHYRTYPMAQDAVRHSSASMDTPLSRSTGPNGSSDMSYVSTASVDSGPDEMAEIPETGGLEVDGKENSHAGPEDEWTDIQLQPSGELNKVLEQAPAPPRKLMLKKKLGASTKAKAKAPPGGQKAEAGPAAGVQSGPKAPAPRYKIIDYGHADFGDATLRDDGMAMEGPYFDPQDGLPKWMLKKGLPGIPPAERGYRAFWWRKGDVFRLLMSLQNVLDGCTWPRQDERAVQQLQGFIHHVTGKKIEAYFTDTDGTDKVAMSCGPGAWRRSNGWLHGARKAVVRAQSFVIPYNPGITATEALALPFFTSKCAEAQ</sequence>